<accession>A0ABV0TJE8</accession>
<protein>
    <submittedName>
        <fullName evidence="1">Uncharacterized protein</fullName>
    </submittedName>
</protein>
<proteinExistence type="predicted"/>
<name>A0ABV0TJE8_9TELE</name>
<organism evidence="1 2">
    <name type="scientific">Ilyodon furcidens</name>
    <name type="common">goldbreast splitfin</name>
    <dbReference type="NCBI Taxonomy" id="33524"/>
    <lineage>
        <taxon>Eukaryota</taxon>
        <taxon>Metazoa</taxon>
        <taxon>Chordata</taxon>
        <taxon>Craniata</taxon>
        <taxon>Vertebrata</taxon>
        <taxon>Euteleostomi</taxon>
        <taxon>Actinopterygii</taxon>
        <taxon>Neopterygii</taxon>
        <taxon>Teleostei</taxon>
        <taxon>Neoteleostei</taxon>
        <taxon>Acanthomorphata</taxon>
        <taxon>Ovalentaria</taxon>
        <taxon>Atherinomorphae</taxon>
        <taxon>Cyprinodontiformes</taxon>
        <taxon>Goodeidae</taxon>
        <taxon>Ilyodon</taxon>
    </lineage>
</organism>
<dbReference type="EMBL" id="JAHRIQ010036395">
    <property type="protein sequence ID" value="MEQ2233013.1"/>
    <property type="molecule type" value="Genomic_DNA"/>
</dbReference>
<reference evidence="1 2" key="1">
    <citation type="submission" date="2021-06" db="EMBL/GenBank/DDBJ databases">
        <authorList>
            <person name="Palmer J.M."/>
        </authorList>
    </citation>
    <scope>NUCLEOTIDE SEQUENCE [LARGE SCALE GENOMIC DNA]</scope>
    <source>
        <strain evidence="2">if_2019</strain>
        <tissue evidence="1">Muscle</tissue>
    </source>
</reference>
<comment type="caution">
    <text evidence="1">The sequence shown here is derived from an EMBL/GenBank/DDBJ whole genome shotgun (WGS) entry which is preliminary data.</text>
</comment>
<dbReference type="Proteomes" id="UP001482620">
    <property type="component" value="Unassembled WGS sequence"/>
</dbReference>
<sequence length="113" mass="13229">MESVLHGTQTRHRNMQDIAVTVEDSIRYVLFRQRRKRTGTLFRGPKSSFKTKANFVVSSRLHCLEEQWRDTESKLLEAQCEISTVKYDLACRLLCLSTGFCQVQSQHCQKYQL</sequence>
<keyword evidence="2" id="KW-1185">Reference proteome</keyword>
<evidence type="ECO:0000313" key="1">
    <source>
        <dbReference type="EMBL" id="MEQ2233013.1"/>
    </source>
</evidence>
<gene>
    <name evidence="1" type="ORF">ILYODFUR_017425</name>
</gene>
<evidence type="ECO:0000313" key="2">
    <source>
        <dbReference type="Proteomes" id="UP001482620"/>
    </source>
</evidence>